<proteinExistence type="inferred from homology"/>
<dbReference type="InterPro" id="IPR047921">
    <property type="entry name" value="LACTB2-like_MBL-fold"/>
</dbReference>
<evidence type="ECO:0000256" key="2">
    <source>
        <dbReference type="ARBA" id="ARBA00022723"/>
    </source>
</evidence>
<dbReference type="KEGG" id="nlo:107223603"/>
<evidence type="ECO:0000313" key="7">
    <source>
        <dbReference type="RefSeq" id="XP_015518820.2"/>
    </source>
</evidence>
<feature type="domain" description="Metallo-beta-lactamase" evidence="5">
    <location>
        <begin position="32"/>
        <end position="219"/>
    </location>
</feature>
<dbReference type="CDD" id="cd07722">
    <property type="entry name" value="LACTB2-like_MBL-fold"/>
    <property type="match status" value="1"/>
</dbReference>
<dbReference type="PANTHER" id="PTHR23131:SF0">
    <property type="entry name" value="ENDORIBONUCLEASE LACTB2"/>
    <property type="match status" value="1"/>
</dbReference>
<evidence type="ECO:0000256" key="1">
    <source>
        <dbReference type="ARBA" id="ARBA00006759"/>
    </source>
</evidence>
<dbReference type="InParanoid" id="A0A6J0BWK9"/>
<dbReference type="GO" id="GO:0016787">
    <property type="term" value="F:hydrolase activity"/>
    <property type="evidence" value="ECO:0007669"/>
    <property type="project" value="UniProtKB-KW"/>
</dbReference>
<dbReference type="InterPro" id="IPR036866">
    <property type="entry name" value="RibonucZ/Hydroxyglut_hydro"/>
</dbReference>
<dbReference type="GO" id="GO:0046872">
    <property type="term" value="F:metal ion binding"/>
    <property type="evidence" value="ECO:0007669"/>
    <property type="project" value="UniProtKB-KW"/>
</dbReference>
<evidence type="ECO:0000259" key="5">
    <source>
        <dbReference type="SMART" id="SM00849"/>
    </source>
</evidence>
<dbReference type="SUPFAM" id="SSF56281">
    <property type="entry name" value="Metallo-hydrolase/oxidoreductase"/>
    <property type="match status" value="1"/>
</dbReference>
<dbReference type="GO" id="GO:0005759">
    <property type="term" value="C:mitochondrial matrix"/>
    <property type="evidence" value="ECO:0007669"/>
    <property type="project" value="TreeGrafter"/>
</dbReference>
<evidence type="ECO:0000313" key="6">
    <source>
        <dbReference type="Proteomes" id="UP000829291"/>
    </source>
</evidence>
<evidence type="ECO:0000256" key="4">
    <source>
        <dbReference type="ARBA" id="ARBA00022833"/>
    </source>
</evidence>
<dbReference type="SMART" id="SM00849">
    <property type="entry name" value="Lactamase_B"/>
    <property type="match status" value="1"/>
</dbReference>
<keyword evidence="6" id="KW-1185">Reference proteome</keyword>
<dbReference type="GO" id="GO:0031123">
    <property type="term" value="P:RNA 3'-end processing"/>
    <property type="evidence" value="ECO:0007669"/>
    <property type="project" value="UniProtKB-ARBA"/>
</dbReference>
<dbReference type="InterPro" id="IPR001279">
    <property type="entry name" value="Metallo-B-lactamas"/>
</dbReference>
<dbReference type="Pfam" id="PF17778">
    <property type="entry name" value="WHD_BLACT"/>
    <property type="match status" value="1"/>
</dbReference>
<dbReference type="FunCoup" id="A0A6J0BWK9">
    <property type="interactions" value="1143"/>
</dbReference>
<dbReference type="Pfam" id="PF00753">
    <property type="entry name" value="Lactamase_B"/>
    <property type="match status" value="1"/>
</dbReference>
<accession>A0A6J0BWK9</accession>
<organism evidence="7">
    <name type="scientific">Neodiprion lecontei</name>
    <name type="common">Redheaded pine sawfly</name>
    <dbReference type="NCBI Taxonomy" id="441921"/>
    <lineage>
        <taxon>Eukaryota</taxon>
        <taxon>Metazoa</taxon>
        <taxon>Ecdysozoa</taxon>
        <taxon>Arthropoda</taxon>
        <taxon>Hexapoda</taxon>
        <taxon>Insecta</taxon>
        <taxon>Pterygota</taxon>
        <taxon>Neoptera</taxon>
        <taxon>Endopterygota</taxon>
        <taxon>Hymenoptera</taxon>
        <taxon>Tenthredinoidea</taxon>
        <taxon>Diprionidae</taxon>
        <taxon>Diprioninae</taxon>
        <taxon>Neodiprion</taxon>
    </lineage>
</organism>
<evidence type="ECO:0000256" key="3">
    <source>
        <dbReference type="ARBA" id="ARBA00022801"/>
    </source>
</evidence>
<keyword evidence="2" id="KW-0479">Metal-binding</keyword>
<dbReference type="InterPro" id="IPR050662">
    <property type="entry name" value="Sec-metab_biosynth-thioest"/>
</dbReference>
<dbReference type="PANTHER" id="PTHR23131">
    <property type="entry name" value="ENDORIBONUCLEASE LACTB2"/>
    <property type="match status" value="1"/>
</dbReference>
<dbReference type="Gene3D" id="3.60.15.10">
    <property type="entry name" value="Ribonuclease Z/Hydroxyacylglutathione hydrolase-like"/>
    <property type="match status" value="1"/>
</dbReference>
<dbReference type="OrthoDB" id="17458at2759"/>
<dbReference type="AlphaFoldDB" id="A0A6J0BWK9"/>
<reference evidence="7" key="1">
    <citation type="submission" date="2025-08" db="UniProtKB">
        <authorList>
            <consortium name="RefSeq"/>
        </authorList>
    </citation>
    <scope>IDENTIFICATION</scope>
    <source>
        <tissue evidence="7">Thorax and Abdomen</tissue>
    </source>
</reference>
<keyword evidence="4" id="KW-0862">Zinc</keyword>
<dbReference type="GeneID" id="107223603"/>
<dbReference type="Gene3D" id="1.10.10.10">
    <property type="entry name" value="Winged helix-like DNA-binding domain superfamily/Winged helix DNA-binding domain"/>
    <property type="match status" value="1"/>
</dbReference>
<dbReference type="GO" id="GO:0003727">
    <property type="term" value="F:single-stranded RNA binding"/>
    <property type="evidence" value="ECO:0007669"/>
    <property type="project" value="TreeGrafter"/>
</dbReference>
<comment type="similarity">
    <text evidence="1">Belongs to the metallo-beta-lactamase superfamily. Glyoxalase II family.</text>
</comment>
<sequence>MTSLTAIPTVSRISSRVIRILGCNPGPMTLQGTNTYLVGTGPRRILIDAGEKTTSTEYTKHLTEVLRSENATLEHLLLTHWHHDHIGGVSAVKALVESTVTEPNKSKNWEISKSDRLRVSKLPRAPDDFQNISDDERSLKWEAMENGQSFRTEGATLTVKWTPGHTTDHACLKLEEENAIFSGDCILGEGTAVFEDLYDYMASLSEILDISPKLIYPGHGPVIEDPVPRIKFYIAHRHQREKQILDVLYKHATETPMSEIDIVRRVYKDTPENLWIAAAENVNHHLKKLLKERKVRGDTGAWLKCV</sequence>
<name>A0A6J0BWK9_NEOLC</name>
<dbReference type="InterPro" id="IPR036388">
    <property type="entry name" value="WH-like_DNA-bd_sf"/>
</dbReference>
<dbReference type="RefSeq" id="XP_015518820.2">
    <property type="nucleotide sequence ID" value="XM_015663334.2"/>
</dbReference>
<dbReference type="Proteomes" id="UP000829291">
    <property type="component" value="Chromosome 5"/>
</dbReference>
<gene>
    <name evidence="7" type="primary">LOC107223603</name>
</gene>
<keyword evidence="3" id="KW-0378">Hydrolase</keyword>
<protein>
    <submittedName>
        <fullName evidence="7">Endoribonuclease LACTB2</fullName>
    </submittedName>
</protein>
<dbReference type="GO" id="GO:0004521">
    <property type="term" value="F:RNA endonuclease activity"/>
    <property type="evidence" value="ECO:0007669"/>
    <property type="project" value="TreeGrafter"/>
</dbReference>
<dbReference type="InterPro" id="IPR041516">
    <property type="entry name" value="LACTB2_WH"/>
</dbReference>